<evidence type="ECO:0000313" key="1">
    <source>
        <dbReference type="EMBL" id="NHF63085.1"/>
    </source>
</evidence>
<sequence>MSRIIAPVAAVVVGLAVVIGVGVGLAIPAAERAVVAAVEWALDEPAQHADTSGVPTEPDEDFGDVQVYDVLADGTLEPAVSGVAAEVWELFVRMVGTDVAGESIIQYRAGDAPDSDTLAYVYQDADPQYWTLAVNLAVADDPQLLVATLIHEYAHVFSFDDGEFVTDAACPTLALLEGCTADDSYLTAFYDTFWAGYPDAVDVENLDPDLAWQFYETYEEDFVSDYAATNLGEDLAESFMTYVIEDAAEGPTVAAQKLRFFDQCPELVALREHIRTELSVELGLR</sequence>
<dbReference type="AlphaFoldDB" id="A0A9E5JM18"/>
<comment type="caution">
    <text evidence="1">The sequence shown here is derived from an EMBL/GenBank/DDBJ whole genome shotgun (WGS) entry which is preliminary data.</text>
</comment>
<name>A0A9E5JM18_9MICO</name>
<keyword evidence="2" id="KW-1185">Reference proteome</keyword>
<dbReference type="EMBL" id="VIKT02000010">
    <property type="protein sequence ID" value="NHF63085.1"/>
    <property type="molecule type" value="Genomic_DNA"/>
</dbReference>
<reference evidence="1 2" key="1">
    <citation type="submission" date="2019-06" db="EMBL/GenBank/DDBJ databases">
        <authorList>
            <person name="De-Chao Zhang Q."/>
        </authorList>
    </citation>
    <scope>NUCLEOTIDE SEQUENCE [LARGE SCALE GENOMIC DNA]</scope>
    <source>
        <strain evidence="1 2">KN1116</strain>
    </source>
</reference>
<gene>
    <name evidence="1" type="ORF">FK219_007505</name>
</gene>
<dbReference type="RefSeq" id="WP_152583573.1">
    <property type="nucleotide sequence ID" value="NZ_VIKT02000010.1"/>
</dbReference>
<evidence type="ECO:0000313" key="2">
    <source>
        <dbReference type="Proteomes" id="UP000818266"/>
    </source>
</evidence>
<dbReference type="Proteomes" id="UP000818266">
    <property type="component" value="Unassembled WGS sequence"/>
</dbReference>
<reference evidence="1 2" key="2">
    <citation type="submission" date="2020-03" db="EMBL/GenBank/DDBJ databases">
        <title>Chryseoglobus sp. isolated from a deep-sea seamount.</title>
        <authorList>
            <person name="Zhang D.-C."/>
        </authorList>
    </citation>
    <scope>NUCLEOTIDE SEQUENCE [LARGE SCALE GENOMIC DNA]</scope>
    <source>
        <strain evidence="1 2">KN1116</strain>
    </source>
</reference>
<protein>
    <submittedName>
        <fullName evidence="1">NADH:ubiquinone oxidoreductase subunit 4 (Chain M)</fullName>
    </submittedName>
</protein>
<dbReference type="OrthoDB" id="5115706at2"/>
<proteinExistence type="predicted"/>
<accession>A0A9E5JM18</accession>
<organism evidence="1 2">
    <name type="scientific">Microcella pacifica</name>
    <dbReference type="NCBI Taxonomy" id="2591847"/>
    <lineage>
        <taxon>Bacteria</taxon>
        <taxon>Bacillati</taxon>
        <taxon>Actinomycetota</taxon>
        <taxon>Actinomycetes</taxon>
        <taxon>Micrococcales</taxon>
        <taxon>Microbacteriaceae</taxon>
        <taxon>Microcella</taxon>
    </lineage>
</organism>